<evidence type="ECO:0000256" key="8">
    <source>
        <dbReference type="ARBA" id="ARBA00023157"/>
    </source>
</evidence>
<keyword evidence="2" id="KW-0723">Serine/threonine-protein kinase</keyword>
<dbReference type="GO" id="GO:0005524">
    <property type="term" value="F:ATP binding"/>
    <property type="evidence" value="ECO:0007669"/>
    <property type="project" value="UniProtKB-UniRule"/>
</dbReference>
<dbReference type="PROSITE" id="PS50011">
    <property type="entry name" value="PROTEIN_KINASE_DOM"/>
    <property type="match status" value="1"/>
</dbReference>
<dbReference type="InterPro" id="IPR011009">
    <property type="entry name" value="Kinase-like_dom_sf"/>
</dbReference>
<keyword evidence="4" id="KW-0732">Signal</keyword>
<dbReference type="SUPFAM" id="SSF56112">
    <property type="entry name" value="Protein kinase-like (PK-like)"/>
    <property type="match status" value="1"/>
</dbReference>
<keyword evidence="3" id="KW-0808">Transferase</keyword>
<dbReference type="PANTHER" id="PTHR27005:SF165">
    <property type="entry name" value="OS03G0642600 PROTEIN"/>
    <property type="match status" value="1"/>
</dbReference>
<dbReference type="InterPro" id="IPR000719">
    <property type="entry name" value="Prot_kinase_dom"/>
</dbReference>
<dbReference type="InterPro" id="IPR045274">
    <property type="entry name" value="WAK-like"/>
</dbReference>
<keyword evidence="6" id="KW-0418">Kinase</keyword>
<accession>A0A0D9VWS3</accession>
<dbReference type="EnsemblPlants" id="LPERR03G22620.1">
    <property type="protein sequence ID" value="LPERR03G22620.1"/>
    <property type="gene ID" value="LPERR03G22620"/>
</dbReference>
<keyword evidence="8" id="KW-1015">Disulfide bond</keyword>
<dbReference type="Proteomes" id="UP000032180">
    <property type="component" value="Chromosome 3"/>
</dbReference>
<sequence length="671" mass="71735">MSLPGCPDKCGNVSIPYPFGIGDRCAAVGLSPYFNLTCDASRSPPVPMLGNPGAQADVIDISPDRSEPRLCTSPSYVCYDDGASSSGTSPSANATFAFSLVGTPFRVSPSRNRLTVVGCSALGLVVGTASPGLGADGDDGFYATGCYTYCGSLDGTCGQVAISADVPYLGAALRVVNWTNTAWRFNPCFYAMVAEDGWYSFRRRDLVGVLGYYNETVEAGGTAEEKVRRKYACVSGNSDGVNSTNFGCQPVLPMAAKVVVGLSPCAILAMTLSSFLVIRLQRRKHKQEKQQYFKQNGGLKLFEEMVSRQVDTVRVLTEDELKKATNNFSDDQVIGCGGHGTVYRGTLDDHRQVAIKKSKAAAIDVDGDDGSGCKDEFINEIIVLSQINHCHVVRLLGCCLEVHVPMLVYEFVPNGTLFDLLHGRNGAGVRWPVSLGLRLNIAAQSAEALAYLHSSVSRAILHGDVKSLNILLDGELDAKASEFGASALKSMDEGGNSSSTFVNRHLTDKSDVYSFGVVLAELATRKKAVYDDGTSVKRSLSTALLAALRHGELWSVLDRDLIVVRDDKAATASVVRELAELAARCMGPSGEERPAMKEVAERLQVLRRAETQAAVAGVGRESGNDGKVDHWNMYGGGSVGRGHLDTAASYPSTEADKLTLSIDLARLIYGI</sequence>
<evidence type="ECO:0000313" key="13">
    <source>
        <dbReference type="Proteomes" id="UP000032180"/>
    </source>
</evidence>
<evidence type="ECO:0000256" key="3">
    <source>
        <dbReference type="ARBA" id="ARBA00022679"/>
    </source>
</evidence>
<dbReference type="STRING" id="77586.A0A0D9VWS3"/>
<protein>
    <recommendedName>
        <fullName evidence="11">Protein kinase domain-containing protein</fullName>
    </recommendedName>
</protein>
<comment type="subcellular location">
    <subcellularLocation>
        <location evidence="1">Membrane</location>
        <topology evidence="1">Single-pass type I membrane protein</topology>
    </subcellularLocation>
</comment>
<reference evidence="12" key="3">
    <citation type="submission" date="2015-04" db="UniProtKB">
        <authorList>
            <consortium name="EnsemblPlants"/>
        </authorList>
    </citation>
    <scope>IDENTIFICATION</scope>
</reference>
<keyword evidence="7 10" id="KW-0067">ATP-binding</keyword>
<keyword evidence="5 10" id="KW-0547">Nucleotide-binding</keyword>
<dbReference type="PROSITE" id="PS00107">
    <property type="entry name" value="PROTEIN_KINASE_ATP"/>
    <property type="match status" value="1"/>
</dbReference>
<evidence type="ECO:0000256" key="2">
    <source>
        <dbReference type="ARBA" id="ARBA00022527"/>
    </source>
</evidence>
<proteinExistence type="predicted"/>
<feature type="binding site" evidence="10">
    <location>
        <position position="357"/>
    </location>
    <ligand>
        <name>ATP</name>
        <dbReference type="ChEBI" id="CHEBI:30616"/>
    </ligand>
</feature>
<dbReference type="AlphaFoldDB" id="A0A0D9VWS3"/>
<dbReference type="InterPro" id="IPR008271">
    <property type="entry name" value="Ser/Thr_kinase_AS"/>
</dbReference>
<dbReference type="FunFam" id="3.30.200.20:FF:000708">
    <property type="entry name" value="Protein kinase superfamily protein"/>
    <property type="match status" value="1"/>
</dbReference>
<organism evidence="12 13">
    <name type="scientific">Leersia perrieri</name>
    <dbReference type="NCBI Taxonomy" id="77586"/>
    <lineage>
        <taxon>Eukaryota</taxon>
        <taxon>Viridiplantae</taxon>
        <taxon>Streptophyta</taxon>
        <taxon>Embryophyta</taxon>
        <taxon>Tracheophyta</taxon>
        <taxon>Spermatophyta</taxon>
        <taxon>Magnoliopsida</taxon>
        <taxon>Liliopsida</taxon>
        <taxon>Poales</taxon>
        <taxon>Poaceae</taxon>
        <taxon>BOP clade</taxon>
        <taxon>Oryzoideae</taxon>
        <taxon>Oryzeae</taxon>
        <taxon>Oryzinae</taxon>
        <taxon>Leersia</taxon>
    </lineage>
</organism>
<dbReference type="InterPro" id="IPR025287">
    <property type="entry name" value="WAK_GUB"/>
</dbReference>
<evidence type="ECO:0000256" key="9">
    <source>
        <dbReference type="ARBA" id="ARBA00023180"/>
    </source>
</evidence>
<evidence type="ECO:0000256" key="7">
    <source>
        <dbReference type="ARBA" id="ARBA00022840"/>
    </source>
</evidence>
<dbReference type="Gene3D" id="1.10.510.10">
    <property type="entry name" value="Transferase(Phosphotransferase) domain 1"/>
    <property type="match status" value="1"/>
</dbReference>
<dbReference type="InterPro" id="IPR017441">
    <property type="entry name" value="Protein_kinase_ATP_BS"/>
</dbReference>
<dbReference type="PROSITE" id="PS00108">
    <property type="entry name" value="PROTEIN_KINASE_ST"/>
    <property type="match status" value="1"/>
</dbReference>
<dbReference type="GO" id="GO:0004674">
    <property type="term" value="F:protein serine/threonine kinase activity"/>
    <property type="evidence" value="ECO:0007669"/>
    <property type="project" value="UniProtKB-KW"/>
</dbReference>
<dbReference type="GO" id="GO:0007166">
    <property type="term" value="P:cell surface receptor signaling pathway"/>
    <property type="evidence" value="ECO:0007669"/>
    <property type="project" value="InterPro"/>
</dbReference>
<evidence type="ECO:0000256" key="10">
    <source>
        <dbReference type="PROSITE-ProRule" id="PRU10141"/>
    </source>
</evidence>
<keyword evidence="9" id="KW-0325">Glycoprotein</keyword>
<dbReference type="PANTHER" id="PTHR27005">
    <property type="entry name" value="WALL-ASSOCIATED RECEPTOR KINASE-LIKE 21"/>
    <property type="match status" value="1"/>
</dbReference>
<evidence type="ECO:0000259" key="11">
    <source>
        <dbReference type="PROSITE" id="PS50011"/>
    </source>
</evidence>
<evidence type="ECO:0000256" key="6">
    <source>
        <dbReference type="ARBA" id="ARBA00022777"/>
    </source>
</evidence>
<evidence type="ECO:0000313" key="12">
    <source>
        <dbReference type="EnsemblPlants" id="LPERR03G22620.1"/>
    </source>
</evidence>
<dbReference type="GO" id="GO:0030247">
    <property type="term" value="F:polysaccharide binding"/>
    <property type="evidence" value="ECO:0007669"/>
    <property type="project" value="InterPro"/>
</dbReference>
<evidence type="ECO:0000256" key="1">
    <source>
        <dbReference type="ARBA" id="ARBA00004479"/>
    </source>
</evidence>
<feature type="domain" description="Protein kinase" evidence="11">
    <location>
        <begin position="328"/>
        <end position="606"/>
    </location>
</feature>
<dbReference type="HOGENOM" id="CLU_000288_43_5_1"/>
<evidence type="ECO:0000256" key="4">
    <source>
        <dbReference type="ARBA" id="ARBA00022729"/>
    </source>
</evidence>
<dbReference type="SMART" id="SM00220">
    <property type="entry name" value="S_TKc"/>
    <property type="match status" value="1"/>
</dbReference>
<dbReference type="GO" id="GO:0005886">
    <property type="term" value="C:plasma membrane"/>
    <property type="evidence" value="ECO:0007669"/>
    <property type="project" value="TreeGrafter"/>
</dbReference>
<dbReference type="Pfam" id="PF13947">
    <property type="entry name" value="GUB_WAK_bind"/>
    <property type="match status" value="1"/>
</dbReference>
<dbReference type="Gene3D" id="3.30.200.20">
    <property type="entry name" value="Phosphorylase Kinase, domain 1"/>
    <property type="match status" value="1"/>
</dbReference>
<dbReference type="Pfam" id="PF07714">
    <property type="entry name" value="PK_Tyr_Ser-Thr"/>
    <property type="match status" value="1"/>
</dbReference>
<dbReference type="InterPro" id="IPR001245">
    <property type="entry name" value="Ser-Thr/Tyr_kinase_cat_dom"/>
</dbReference>
<name>A0A0D9VWS3_9ORYZ</name>
<reference evidence="13" key="2">
    <citation type="submission" date="2013-12" db="EMBL/GenBank/DDBJ databases">
        <authorList>
            <person name="Yu Y."/>
            <person name="Lee S."/>
            <person name="de Baynast K."/>
            <person name="Wissotski M."/>
            <person name="Liu L."/>
            <person name="Talag J."/>
            <person name="Goicoechea J."/>
            <person name="Angelova A."/>
            <person name="Jetty R."/>
            <person name="Kudrna D."/>
            <person name="Golser W."/>
            <person name="Rivera L."/>
            <person name="Zhang J."/>
            <person name="Wing R."/>
        </authorList>
    </citation>
    <scope>NUCLEOTIDE SEQUENCE</scope>
</reference>
<evidence type="ECO:0000256" key="5">
    <source>
        <dbReference type="ARBA" id="ARBA00022741"/>
    </source>
</evidence>
<dbReference type="Gramene" id="LPERR03G22620.1">
    <property type="protein sequence ID" value="LPERR03G22620.1"/>
    <property type="gene ID" value="LPERR03G22620"/>
</dbReference>
<reference evidence="12 13" key="1">
    <citation type="submission" date="2012-08" db="EMBL/GenBank/DDBJ databases">
        <title>Oryza genome evolution.</title>
        <authorList>
            <person name="Wing R.A."/>
        </authorList>
    </citation>
    <scope>NUCLEOTIDE SEQUENCE</scope>
</reference>
<keyword evidence="13" id="KW-1185">Reference proteome</keyword>